<dbReference type="GO" id="GO:0004029">
    <property type="term" value="F:aldehyde dehydrogenase (NAD+) activity"/>
    <property type="evidence" value="ECO:0007669"/>
    <property type="project" value="TreeGrafter"/>
</dbReference>
<dbReference type="Pfam" id="PF01370">
    <property type="entry name" value="Epimerase"/>
    <property type="match status" value="1"/>
</dbReference>
<reference evidence="2 3" key="1">
    <citation type="submission" date="2017-06" db="EMBL/GenBank/DDBJ databases">
        <authorList>
            <person name="Kim H.J."/>
            <person name="Triplett B.A."/>
        </authorList>
    </citation>
    <scope>NUCLEOTIDE SEQUENCE [LARGE SCALE GENOMIC DNA]</scope>
    <source>
        <strain evidence="2 3">DSM 13116</strain>
    </source>
</reference>
<dbReference type="InterPro" id="IPR051783">
    <property type="entry name" value="NAD(P)-dependent_oxidoreduct"/>
</dbReference>
<keyword evidence="3" id="KW-1185">Reference proteome</keyword>
<dbReference type="PANTHER" id="PTHR48079:SF6">
    <property type="entry name" value="NAD(P)-BINDING DOMAIN-CONTAINING PROTEIN-RELATED"/>
    <property type="match status" value="1"/>
</dbReference>
<name>A0A238ZXL0_9BACT</name>
<dbReference type="GO" id="GO:0005737">
    <property type="term" value="C:cytoplasm"/>
    <property type="evidence" value="ECO:0007669"/>
    <property type="project" value="TreeGrafter"/>
</dbReference>
<dbReference type="InterPro" id="IPR036291">
    <property type="entry name" value="NAD(P)-bd_dom_sf"/>
</dbReference>
<protein>
    <submittedName>
        <fullName evidence="2">dTDP-6-deoxy-L-talose 4-dehydrogenase (NAD+)</fullName>
    </submittedName>
</protein>
<sequence>MTLETRRKALVTGATGFIGTPVTEELLARGYAVTALCRDAGRAEAWARARSAPERVRVLAADLDTLSDAQMADLAGHGRILHLAWGGLNAFKSPAHLDEELPRHLRFLTRLVQAGARHLLVTGTCLEYGLKEGPLAEDLPTDPVTAYGRAKDDLRRELEPLCAAHDVALHWARLFYMRGPGQAEKSLLSQLDRAITAGADSFDMSGGEQERDYLPVAEVARLLVRVALQDRVTGVVNCASGRPVTVRALVEEHLRRRGAALRLNLGHYPYPDYEPMRFWADTTRLAAALAAYDASRADQDAPDRA</sequence>
<feature type="domain" description="NAD-dependent epimerase/dehydratase" evidence="1">
    <location>
        <begin position="9"/>
        <end position="238"/>
    </location>
</feature>
<gene>
    <name evidence="2" type="ORF">SAMN04488503_1662</name>
</gene>
<organism evidence="2 3">
    <name type="scientific">Humidesulfovibrio mexicanus</name>
    <dbReference type="NCBI Taxonomy" id="147047"/>
    <lineage>
        <taxon>Bacteria</taxon>
        <taxon>Pseudomonadati</taxon>
        <taxon>Thermodesulfobacteriota</taxon>
        <taxon>Desulfovibrionia</taxon>
        <taxon>Desulfovibrionales</taxon>
        <taxon>Desulfovibrionaceae</taxon>
        <taxon>Humidesulfovibrio</taxon>
    </lineage>
</organism>
<dbReference type="AlphaFoldDB" id="A0A238ZXL0"/>
<dbReference type="Proteomes" id="UP000198324">
    <property type="component" value="Unassembled WGS sequence"/>
</dbReference>
<dbReference type="RefSeq" id="WP_089273632.1">
    <property type="nucleotide sequence ID" value="NZ_FZOC01000003.1"/>
</dbReference>
<accession>A0A238ZXL0</accession>
<dbReference type="Gene3D" id="3.40.50.720">
    <property type="entry name" value="NAD(P)-binding Rossmann-like Domain"/>
    <property type="match status" value="1"/>
</dbReference>
<evidence type="ECO:0000259" key="1">
    <source>
        <dbReference type="Pfam" id="PF01370"/>
    </source>
</evidence>
<evidence type="ECO:0000313" key="3">
    <source>
        <dbReference type="Proteomes" id="UP000198324"/>
    </source>
</evidence>
<proteinExistence type="predicted"/>
<dbReference type="Gene3D" id="3.90.25.10">
    <property type="entry name" value="UDP-galactose 4-epimerase, domain 1"/>
    <property type="match status" value="1"/>
</dbReference>
<dbReference type="PANTHER" id="PTHR48079">
    <property type="entry name" value="PROTEIN YEEZ"/>
    <property type="match status" value="1"/>
</dbReference>
<dbReference type="InterPro" id="IPR001509">
    <property type="entry name" value="Epimerase_deHydtase"/>
</dbReference>
<dbReference type="SUPFAM" id="SSF51735">
    <property type="entry name" value="NAD(P)-binding Rossmann-fold domains"/>
    <property type="match status" value="1"/>
</dbReference>
<dbReference type="EMBL" id="FZOC01000003">
    <property type="protein sequence ID" value="SNR87628.1"/>
    <property type="molecule type" value="Genomic_DNA"/>
</dbReference>
<dbReference type="OrthoDB" id="9814124at2"/>
<evidence type="ECO:0000313" key="2">
    <source>
        <dbReference type="EMBL" id="SNR87628.1"/>
    </source>
</evidence>